<evidence type="ECO:0000313" key="1">
    <source>
        <dbReference type="EMBL" id="MFD2235106.1"/>
    </source>
</evidence>
<dbReference type="Pfam" id="PF07323">
    <property type="entry name" value="DUF1465"/>
    <property type="match status" value="1"/>
</dbReference>
<reference evidence="2" key="1">
    <citation type="journal article" date="2019" name="Int. J. Syst. Evol. Microbiol.">
        <title>The Global Catalogue of Microorganisms (GCM) 10K type strain sequencing project: providing services to taxonomists for standard genome sequencing and annotation.</title>
        <authorList>
            <consortium name="The Broad Institute Genomics Platform"/>
            <consortium name="The Broad Institute Genome Sequencing Center for Infectious Disease"/>
            <person name="Wu L."/>
            <person name="Ma J."/>
        </authorList>
    </citation>
    <scope>NUCLEOTIDE SEQUENCE [LARGE SCALE GENOMIC DNA]</scope>
    <source>
        <strain evidence="2">KCTC 15012</strain>
    </source>
</reference>
<dbReference type="InterPro" id="IPR038301">
    <property type="entry name" value="AraC-like_sf"/>
</dbReference>
<dbReference type="EMBL" id="JBHUIY010000036">
    <property type="protein sequence ID" value="MFD2235106.1"/>
    <property type="molecule type" value="Genomic_DNA"/>
</dbReference>
<dbReference type="Gene3D" id="1.10.8.930">
    <property type="entry name" value="Protein of unknown function DUF1465"/>
    <property type="match status" value="1"/>
</dbReference>
<gene>
    <name evidence="1" type="ORF">ACFSNB_14935</name>
</gene>
<protein>
    <submittedName>
        <fullName evidence="1">DUF1465 family protein</fullName>
    </submittedName>
</protein>
<keyword evidence="2" id="KW-1185">Reference proteome</keyword>
<sequence>MAQPAYFNRTYDETLTLMVEARNYFRHNERVERGRAEPVIGLRMSCEAMRVTSRLTQVMAWLMVQRAVQSGELSPEEALESERRLSGWDVCLDDSFGADETLPRGLRSLMDRSHRLFVRVARLEAMLIDRMAVNYGSGSLN</sequence>
<proteinExistence type="predicted"/>
<dbReference type="Proteomes" id="UP001597296">
    <property type="component" value="Unassembled WGS sequence"/>
</dbReference>
<accession>A0ABW5CEG4</accession>
<organism evidence="1 2">
    <name type="scientific">Phaeospirillum tilakii</name>
    <dbReference type="NCBI Taxonomy" id="741673"/>
    <lineage>
        <taxon>Bacteria</taxon>
        <taxon>Pseudomonadati</taxon>
        <taxon>Pseudomonadota</taxon>
        <taxon>Alphaproteobacteria</taxon>
        <taxon>Rhodospirillales</taxon>
        <taxon>Rhodospirillaceae</taxon>
        <taxon>Phaeospirillum</taxon>
    </lineage>
</organism>
<dbReference type="InterPro" id="IPR010848">
    <property type="entry name" value="DUF1465"/>
</dbReference>
<evidence type="ECO:0000313" key="2">
    <source>
        <dbReference type="Proteomes" id="UP001597296"/>
    </source>
</evidence>
<dbReference type="RefSeq" id="WP_377317975.1">
    <property type="nucleotide sequence ID" value="NZ_JBHUIY010000036.1"/>
</dbReference>
<name>A0ABW5CEG4_9PROT</name>
<comment type="caution">
    <text evidence="1">The sequence shown here is derived from an EMBL/GenBank/DDBJ whole genome shotgun (WGS) entry which is preliminary data.</text>
</comment>